<comment type="caution">
    <text evidence="1">The sequence shown here is derived from an EMBL/GenBank/DDBJ whole genome shotgun (WGS) entry which is preliminary data.</text>
</comment>
<organism evidence="1 2">
    <name type="scientific">Dentiscutata heterogama</name>
    <dbReference type="NCBI Taxonomy" id="1316150"/>
    <lineage>
        <taxon>Eukaryota</taxon>
        <taxon>Fungi</taxon>
        <taxon>Fungi incertae sedis</taxon>
        <taxon>Mucoromycota</taxon>
        <taxon>Glomeromycotina</taxon>
        <taxon>Glomeromycetes</taxon>
        <taxon>Diversisporales</taxon>
        <taxon>Gigasporaceae</taxon>
        <taxon>Dentiscutata</taxon>
    </lineage>
</organism>
<accession>A0ACA9L7H7</accession>
<name>A0ACA9L7H7_9GLOM</name>
<feature type="non-terminal residue" evidence="1">
    <location>
        <position position="1"/>
    </location>
</feature>
<protein>
    <submittedName>
        <fullName evidence="1">1231_t:CDS:1</fullName>
    </submittedName>
</protein>
<keyword evidence="2" id="KW-1185">Reference proteome</keyword>
<evidence type="ECO:0000313" key="1">
    <source>
        <dbReference type="EMBL" id="CAG8514989.1"/>
    </source>
</evidence>
<sequence>LIHITKVPIMLIGVTSSFCSDPESIIECLKSDKHGFKDGNDEVNEWIEAKRKAKKKIKERWDELLKMVKNHFEDNYVIEIKIGDLEQLKEYRKSPLFLLLAVDNKLSDKYKIWEERNGGKDFELFMKENDNRDGNTNFDFEKFFKSYISFMKENDVWWGIDKNHKLMSIADFTVKSKDDLHKIMLSPVRSTKNAYFMYLAELAASRTNCMSRKVGCVLVKDGYKVIATGYNGTPTGLKHCIEGNCKSCKGEDKEFCKCIHAEENAIMIAGMNAKDCILYCTTPYKGLEEVEELFNEAKEKAEIGIERLSNDSLPPKNFMLYPL</sequence>
<dbReference type="Proteomes" id="UP000789702">
    <property type="component" value="Unassembled WGS sequence"/>
</dbReference>
<evidence type="ECO:0000313" key="2">
    <source>
        <dbReference type="Proteomes" id="UP000789702"/>
    </source>
</evidence>
<dbReference type="EMBL" id="CAJVPU010003216">
    <property type="protein sequence ID" value="CAG8514989.1"/>
    <property type="molecule type" value="Genomic_DNA"/>
</dbReference>
<gene>
    <name evidence="1" type="ORF">DHETER_LOCUS3638</name>
</gene>
<reference evidence="1" key="1">
    <citation type="submission" date="2021-06" db="EMBL/GenBank/DDBJ databases">
        <authorList>
            <person name="Kallberg Y."/>
            <person name="Tangrot J."/>
            <person name="Rosling A."/>
        </authorList>
    </citation>
    <scope>NUCLEOTIDE SEQUENCE</scope>
    <source>
        <strain evidence="1">IL203A</strain>
    </source>
</reference>
<proteinExistence type="predicted"/>